<evidence type="ECO:0000256" key="1">
    <source>
        <dbReference type="SAM" id="MobiDB-lite"/>
    </source>
</evidence>
<comment type="caution">
    <text evidence="2">The sequence shown here is derived from an EMBL/GenBank/DDBJ whole genome shotgun (WGS) entry which is preliminary data.</text>
</comment>
<feature type="compositionally biased region" description="Acidic residues" evidence="1">
    <location>
        <begin position="602"/>
        <end position="614"/>
    </location>
</feature>
<proteinExistence type="predicted"/>
<dbReference type="Gene3D" id="1.20.1280.50">
    <property type="match status" value="1"/>
</dbReference>
<organism evidence="2 3">
    <name type="scientific">Hydnum rufescens UP504</name>
    <dbReference type="NCBI Taxonomy" id="1448309"/>
    <lineage>
        <taxon>Eukaryota</taxon>
        <taxon>Fungi</taxon>
        <taxon>Dikarya</taxon>
        <taxon>Basidiomycota</taxon>
        <taxon>Agaricomycotina</taxon>
        <taxon>Agaricomycetes</taxon>
        <taxon>Cantharellales</taxon>
        <taxon>Hydnaceae</taxon>
        <taxon>Hydnum</taxon>
    </lineage>
</organism>
<reference evidence="2" key="1">
    <citation type="journal article" date="2020" name="Nat. Commun.">
        <title>Large-scale genome sequencing of mycorrhizal fungi provides insights into the early evolution of symbiotic traits.</title>
        <authorList>
            <person name="Miyauchi S."/>
            <person name="Kiss E."/>
            <person name="Kuo A."/>
            <person name="Drula E."/>
            <person name="Kohler A."/>
            <person name="Sanchez-Garcia M."/>
            <person name="Morin E."/>
            <person name="Andreopoulos B."/>
            <person name="Barry K.W."/>
            <person name="Bonito G."/>
            <person name="Buee M."/>
            <person name="Carver A."/>
            <person name="Chen C."/>
            <person name="Cichocki N."/>
            <person name="Clum A."/>
            <person name="Culley D."/>
            <person name="Crous P.W."/>
            <person name="Fauchery L."/>
            <person name="Girlanda M."/>
            <person name="Hayes R.D."/>
            <person name="Keri Z."/>
            <person name="LaButti K."/>
            <person name="Lipzen A."/>
            <person name="Lombard V."/>
            <person name="Magnuson J."/>
            <person name="Maillard F."/>
            <person name="Murat C."/>
            <person name="Nolan M."/>
            <person name="Ohm R.A."/>
            <person name="Pangilinan J."/>
            <person name="Pereira M.F."/>
            <person name="Perotto S."/>
            <person name="Peter M."/>
            <person name="Pfister S."/>
            <person name="Riley R."/>
            <person name="Sitrit Y."/>
            <person name="Stielow J.B."/>
            <person name="Szollosi G."/>
            <person name="Zifcakova L."/>
            <person name="Stursova M."/>
            <person name="Spatafora J.W."/>
            <person name="Tedersoo L."/>
            <person name="Vaario L.M."/>
            <person name="Yamada A."/>
            <person name="Yan M."/>
            <person name="Wang P."/>
            <person name="Xu J."/>
            <person name="Bruns T."/>
            <person name="Baldrian P."/>
            <person name="Vilgalys R."/>
            <person name="Dunand C."/>
            <person name="Henrissat B."/>
            <person name="Grigoriev I.V."/>
            <person name="Hibbett D."/>
            <person name="Nagy L.G."/>
            <person name="Martin F.M."/>
        </authorList>
    </citation>
    <scope>NUCLEOTIDE SEQUENCE</scope>
    <source>
        <strain evidence="2">UP504</strain>
    </source>
</reference>
<dbReference type="InterPro" id="IPR036047">
    <property type="entry name" value="F-box-like_dom_sf"/>
</dbReference>
<dbReference type="Proteomes" id="UP000886523">
    <property type="component" value="Unassembled WGS sequence"/>
</dbReference>
<accession>A0A9P6B3B0</accession>
<keyword evidence="3" id="KW-1185">Reference proteome</keyword>
<evidence type="ECO:0000313" key="2">
    <source>
        <dbReference type="EMBL" id="KAF9516597.1"/>
    </source>
</evidence>
<dbReference type="EMBL" id="MU128938">
    <property type="protein sequence ID" value="KAF9516597.1"/>
    <property type="molecule type" value="Genomic_DNA"/>
</dbReference>
<gene>
    <name evidence="2" type="ORF">BS47DRAFT_1360243</name>
</gene>
<name>A0A9P6B3B0_9AGAM</name>
<feature type="region of interest" description="Disordered" evidence="1">
    <location>
        <begin position="601"/>
        <end position="620"/>
    </location>
</feature>
<sequence>MTDVDGDEQTEDGEGILRFMVEMYGGDDEQRAEEASRMLKLASLQACSPMFHFFRRQGGDEVADTLDHLLNLVQDATKSNWKSACSTLDTPLYRDTTAKDVPSVMCQLFGMPSSALRTRDVFDELPAELVAHIFLIGVWDERHEAETPSVPFNLVVSSVCRRWRHIALTSPLLWQHITMSENEPYPWTQLCLERSKRCPLDIDLFWSESEDGAVFGAEHMSRVMDILQPHVDHWRTFSLSVDAFQPIHHFLSRLTTCTMPILDTLQLYNNCDFDMDTPFVGVEPPIVLPLDLAPRLACLELWGVHLEWDAFAFTNLNHLELSYHLREVQYTVPQLVQILSASPTLETLVFRGSGPFHISQELGEYTNTLTLPSLRTFRLSLFRDPEQVAFLTTLIRAPSLECLTIEDFFDADYTSVISSLGQPSVGYPSVTHLRIEGIDVPDQRIGMEAFTTLFTALHRVTHLTLNVEEMSEDIFVSLVKPPPTSASKSPSKTPALLLPLLATFQITGAELSSIAFFVNSRQAHGLPIQKLMLNNQDCLDKSDIDMLKLSVNVIEMFDPSDDEGDEDDEGMWEVETESDDDLELLEESGSVVSGDLALLENEWTDEGSESDDVLDLLGGN</sequence>
<evidence type="ECO:0008006" key="4">
    <source>
        <dbReference type="Google" id="ProtNLM"/>
    </source>
</evidence>
<dbReference type="InterPro" id="IPR032675">
    <property type="entry name" value="LRR_dom_sf"/>
</dbReference>
<dbReference type="Gene3D" id="3.80.10.10">
    <property type="entry name" value="Ribonuclease Inhibitor"/>
    <property type="match status" value="1"/>
</dbReference>
<dbReference type="SUPFAM" id="SSF81383">
    <property type="entry name" value="F-box domain"/>
    <property type="match status" value="1"/>
</dbReference>
<protein>
    <recommendedName>
        <fullName evidence="4">F-box domain-containing protein</fullName>
    </recommendedName>
</protein>
<dbReference type="SUPFAM" id="SSF52047">
    <property type="entry name" value="RNI-like"/>
    <property type="match status" value="1"/>
</dbReference>
<dbReference type="AlphaFoldDB" id="A0A9P6B3B0"/>
<dbReference type="OrthoDB" id="3341212at2759"/>
<evidence type="ECO:0000313" key="3">
    <source>
        <dbReference type="Proteomes" id="UP000886523"/>
    </source>
</evidence>